<dbReference type="Proteomes" id="UP000003009">
    <property type="component" value="Unassembled WGS sequence"/>
</dbReference>
<dbReference type="EMBL" id="ACJW02000008">
    <property type="protein sequence ID" value="EEP66556.1"/>
    <property type="molecule type" value="Genomic_DNA"/>
</dbReference>
<proteinExistence type="predicted"/>
<dbReference type="AlphaFoldDB" id="C4GMM2"/>
<keyword evidence="2" id="KW-1185">Reference proteome</keyword>
<reference evidence="1" key="1">
    <citation type="submission" date="2009-04" db="EMBL/GenBank/DDBJ databases">
        <authorList>
            <person name="Weinstock G."/>
            <person name="Sodergren E."/>
            <person name="Clifton S."/>
            <person name="Fulton L."/>
            <person name="Fulton B."/>
            <person name="Courtney L."/>
            <person name="Fronick C."/>
            <person name="Harrison M."/>
            <person name="Strong C."/>
            <person name="Farmer C."/>
            <person name="Delahaunty K."/>
            <person name="Markovic C."/>
            <person name="Hall O."/>
            <person name="Minx P."/>
            <person name="Tomlinson C."/>
            <person name="Mitreva M."/>
            <person name="Nelson J."/>
            <person name="Hou S."/>
            <person name="Wollam A."/>
            <person name="Pepin K.H."/>
            <person name="Johnson M."/>
            <person name="Bhonagiri V."/>
            <person name="Nash W.E."/>
            <person name="Warren W."/>
            <person name="Chinwalla A."/>
            <person name="Mardis E.R."/>
            <person name="Wilson R.K."/>
        </authorList>
    </citation>
    <scope>NUCLEOTIDE SEQUENCE [LARGE SCALE GENOMIC DNA]</scope>
    <source>
        <strain evidence="1">ATCC 51147</strain>
    </source>
</reference>
<accession>C4GMM2</accession>
<name>C4GMM2_9NEIS</name>
<gene>
    <name evidence="1" type="ORF">GCWU000324_02955</name>
</gene>
<protein>
    <submittedName>
        <fullName evidence="1">Uncharacterized protein</fullName>
    </submittedName>
</protein>
<evidence type="ECO:0000313" key="1">
    <source>
        <dbReference type="EMBL" id="EEP66556.1"/>
    </source>
</evidence>
<comment type="caution">
    <text evidence="1">The sequence shown here is derived from an EMBL/GenBank/DDBJ whole genome shotgun (WGS) entry which is preliminary data.</text>
</comment>
<organism evidence="1 2">
    <name type="scientific">Kingella oralis ATCC 51147</name>
    <dbReference type="NCBI Taxonomy" id="629741"/>
    <lineage>
        <taxon>Bacteria</taxon>
        <taxon>Pseudomonadati</taxon>
        <taxon>Pseudomonadota</taxon>
        <taxon>Betaproteobacteria</taxon>
        <taxon>Neisseriales</taxon>
        <taxon>Neisseriaceae</taxon>
        <taxon>Kingella</taxon>
    </lineage>
</organism>
<sequence length="86" mass="9344">MKMQHAKQHQHGNRQRNQKRLACVVACGGGAWGNGGGCGSSCCSEKKGAILTERDGAGHKRQRQPENMKYRFQAASTLAIHPICPI</sequence>
<evidence type="ECO:0000313" key="2">
    <source>
        <dbReference type="Proteomes" id="UP000003009"/>
    </source>
</evidence>
<dbReference type="HOGENOM" id="CLU_2493763_0_0_4"/>
<dbReference type="STRING" id="629741.GCWU000324_02955"/>